<reference evidence="1 2" key="1">
    <citation type="submission" date="2019-06" db="EMBL/GenBank/DDBJ databases">
        <title>Genome Announcement To Ensure Probiotic Safety of Streptococcus salivarius UBSS01.</title>
        <authorList>
            <person name="Sulthana A."/>
            <person name="Lakshmi S.G."/>
            <person name="Madempudi R.S."/>
        </authorList>
    </citation>
    <scope>NUCLEOTIDE SEQUENCE [LARGE SCALE GENOMIC DNA]</scope>
    <source>
        <strain evidence="1 2">UBSS01</strain>
    </source>
</reference>
<dbReference type="EMBL" id="VDCW01000025">
    <property type="protein sequence ID" value="TNF65665.1"/>
    <property type="molecule type" value="Genomic_DNA"/>
</dbReference>
<proteinExistence type="predicted"/>
<dbReference type="Proteomes" id="UP000308186">
    <property type="component" value="Unassembled WGS sequence"/>
</dbReference>
<accession>A0AAX2UZG4</accession>
<dbReference type="AlphaFoldDB" id="A0AAX2UZG4"/>
<dbReference type="RefSeq" id="WP_139724882.1">
    <property type="nucleotide sequence ID" value="NZ_VDCW01000025.1"/>
</dbReference>
<comment type="caution">
    <text evidence="1">The sequence shown here is derived from an EMBL/GenBank/DDBJ whole genome shotgun (WGS) entry which is preliminary data.</text>
</comment>
<organism evidence="1 2">
    <name type="scientific">Streptococcus salivarius</name>
    <dbReference type="NCBI Taxonomy" id="1304"/>
    <lineage>
        <taxon>Bacteria</taxon>
        <taxon>Bacillati</taxon>
        <taxon>Bacillota</taxon>
        <taxon>Bacilli</taxon>
        <taxon>Lactobacillales</taxon>
        <taxon>Streptococcaceae</taxon>
        <taxon>Streptococcus</taxon>
    </lineage>
</organism>
<gene>
    <name evidence="1" type="ORF">FBF48_10360</name>
</gene>
<sequence>MKEWFWRMFAWVVTRECVAQWMVRRASLTPYTPIMSRDGERVYMHRYWLFNPYPKDEVERKKRWIRGRLPSARLHHIVHKDDDEHLHDHPWNARTVVLRGYYVEQLDDAGHVVAYRCRGHTGPVLFGQYHRIAHVSKGGVWTLFITWRYMGTWGFRVNGEKVPYKTYLGIEDGE</sequence>
<name>A0AAX2UZG4_STRSL</name>
<protein>
    <submittedName>
        <fullName evidence="1">Uncharacterized protein</fullName>
    </submittedName>
</protein>
<evidence type="ECO:0000313" key="1">
    <source>
        <dbReference type="EMBL" id="TNF65665.1"/>
    </source>
</evidence>
<evidence type="ECO:0000313" key="2">
    <source>
        <dbReference type="Proteomes" id="UP000308186"/>
    </source>
</evidence>